<sequence>MSSFVKVSAYGDNPSLSQEQLQAMPTKFSNVNIADRETLMYEPLSVALSEAVQAAKVYAPTAPNYVFKVTSDWPEASDEDIMPSLVMYPDTDDARQAFSRGMASSVATEPHTARVAWAWMTVAVEAKWDPCLSAFHFDDEQEFLMDTIEGERAEAQFAQYAAQTMVRQHRVFVFLIYVCQTKVRLARWDRAGCMVSAPINFETEPEKLLNFVYRLTLMSPKELGYSTVAVLATPEEVQQLSRISHISEPCYEGIHRVHCQDSATASWVLEGLWRSDRVPLELDIYKELQAAGVRHVATVIGGGDVEGGSHVTRTDQFVCCIVFKELARPLEHYAHSREMITIVYHALIGHKDAWEKAGILHRDISTGNIMYVVSQAGDTITGTYGILNDWDMCKHKRDLIAGQPQNVGTWAFMSAVSLLYPGKPLELSDDLEAFIHAITFCCLRFHWHDFSDTSIEGAASDQQLKSINSENLKLRSYVSNYYNETFKEKNGTNSGGLRKKATTEGKRWQINMRPPRVAYGPLCGSDRKQPKTTHLLASKTSVAVIQKHNTHTTKIPVLTDEPFEDLHSHSPIMTLFETALSTLANETDLADKTPDQFLGLCAWDDNAPKGATGSRRNPGASKSLMTGASSSFMTGTSSSFMTGASSSIMTGASGSFMTSESVMTEASREPGSGVSTGKRSRRKGKDTSNKKSRQSGSCSVRGSSRKTDRASKGADDAGP</sequence>
<proteinExistence type="predicted"/>
<evidence type="ECO:0000313" key="2">
    <source>
        <dbReference type="Proteomes" id="UP001055072"/>
    </source>
</evidence>
<dbReference type="Proteomes" id="UP001055072">
    <property type="component" value="Unassembled WGS sequence"/>
</dbReference>
<keyword evidence="2" id="KW-1185">Reference proteome</keyword>
<protein>
    <submittedName>
        <fullName evidence="1">Uncharacterized protein</fullName>
    </submittedName>
</protein>
<organism evidence="1 2">
    <name type="scientific">Irpex rosettiformis</name>
    <dbReference type="NCBI Taxonomy" id="378272"/>
    <lineage>
        <taxon>Eukaryota</taxon>
        <taxon>Fungi</taxon>
        <taxon>Dikarya</taxon>
        <taxon>Basidiomycota</taxon>
        <taxon>Agaricomycotina</taxon>
        <taxon>Agaricomycetes</taxon>
        <taxon>Polyporales</taxon>
        <taxon>Irpicaceae</taxon>
        <taxon>Irpex</taxon>
    </lineage>
</organism>
<comment type="caution">
    <text evidence="1">The sequence shown here is derived from an EMBL/GenBank/DDBJ whole genome shotgun (WGS) entry which is preliminary data.</text>
</comment>
<name>A0ACB8TX16_9APHY</name>
<evidence type="ECO:0000313" key="1">
    <source>
        <dbReference type="EMBL" id="KAI0086349.1"/>
    </source>
</evidence>
<dbReference type="EMBL" id="MU274924">
    <property type="protein sequence ID" value="KAI0086349.1"/>
    <property type="molecule type" value="Genomic_DNA"/>
</dbReference>
<reference evidence="1" key="1">
    <citation type="journal article" date="2021" name="Environ. Microbiol.">
        <title>Gene family expansions and transcriptome signatures uncover fungal adaptations to wood decay.</title>
        <authorList>
            <person name="Hage H."/>
            <person name="Miyauchi S."/>
            <person name="Viragh M."/>
            <person name="Drula E."/>
            <person name="Min B."/>
            <person name="Chaduli D."/>
            <person name="Navarro D."/>
            <person name="Favel A."/>
            <person name="Norest M."/>
            <person name="Lesage-Meessen L."/>
            <person name="Balint B."/>
            <person name="Merenyi Z."/>
            <person name="de Eugenio L."/>
            <person name="Morin E."/>
            <person name="Martinez A.T."/>
            <person name="Baldrian P."/>
            <person name="Stursova M."/>
            <person name="Martinez M.J."/>
            <person name="Novotny C."/>
            <person name="Magnuson J.K."/>
            <person name="Spatafora J.W."/>
            <person name="Maurice S."/>
            <person name="Pangilinan J."/>
            <person name="Andreopoulos W."/>
            <person name="LaButti K."/>
            <person name="Hundley H."/>
            <person name="Na H."/>
            <person name="Kuo A."/>
            <person name="Barry K."/>
            <person name="Lipzen A."/>
            <person name="Henrissat B."/>
            <person name="Riley R."/>
            <person name="Ahrendt S."/>
            <person name="Nagy L.G."/>
            <person name="Grigoriev I.V."/>
            <person name="Martin F."/>
            <person name="Rosso M.N."/>
        </authorList>
    </citation>
    <scope>NUCLEOTIDE SEQUENCE</scope>
    <source>
        <strain evidence="1">CBS 384.51</strain>
    </source>
</reference>
<gene>
    <name evidence="1" type="ORF">BDY19DRAFT_995954</name>
</gene>
<accession>A0ACB8TX16</accession>